<evidence type="ECO:0000256" key="6">
    <source>
        <dbReference type="RuleBase" id="RU003355"/>
    </source>
</evidence>
<feature type="domain" description="Peptidase S8/S53" evidence="7">
    <location>
        <begin position="130"/>
        <end position="372"/>
    </location>
</feature>
<dbReference type="InterPro" id="IPR000209">
    <property type="entry name" value="Peptidase_S8/S53_dom"/>
</dbReference>
<dbReference type="InterPro" id="IPR023828">
    <property type="entry name" value="Peptidase_S8_Ser-AS"/>
</dbReference>
<proteinExistence type="inferred from homology"/>
<dbReference type="Gene3D" id="3.40.50.200">
    <property type="entry name" value="Peptidase S8/S53 domain"/>
    <property type="match status" value="1"/>
</dbReference>
<dbReference type="Proteomes" id="UP000229263">
    <property type="component" value="Unassembled WGS sequence"/>
</dbReference>
<evidence type="ECO:0000256" key="3">
    <source>
        <dbReference type="ARBA" id="ARBA00022801"/>
    </source>
</evidence>
<dbReference type="PANTHER" id="PTHR43806">
    <property type="entry name" value="PEPTIDASE S8"/>
    <property type="match status" value="1"/>
</dbReference>
<reference evidence="8 9" key="1">
    <citation type="submission" date="2017-11" db="EMBL/GenBank/DDBJ databases">
        <title>Sequencing the genomes of 1000 actinobacteria strains.</title>
        <authorList>
            <person name="Klenk H.-P."/>
        </authorList>
    </citation>
    <scope>NUCLEOTIDE SEQUENCE [LARGE SCALE GENOMIC DNA]</scope>
    <source>
        <strain evidence="8 9">DSM 12798</strain>
    </source>
</reference>
<protein>
    <submittedName>
        <fullName evidence="8">Subtilase family protein</fullName>
    </submittedName>
</protein>
<feature type="active site" description="Charge relay system" evidence="5">
    <location>
        <position position="340"/>
    </location>
</feature>
<gene>
    <name evidence="8" type="ORF">ATK23_2059</name>
</gene>
<dbReference type="PANTHER" id="PTHR43806:SF11">
    <property type="entry name" value="CEREVISIN-RELATED"/>
    <property type="match status" value="1"/>
</dbReference>
<dbReference type="EMBL" id="PGEY01000001">
    <property type="protein sequence ID" value="PJJ44816.1"/>
    <property type="molecule type" value="Genomic_DNA"/>
</dbReference>
<sequence>MYTARHRSTEAAEVPGRYVLVFDQPATGTPGIAQAQRYTELPQLLSEQGYSTSEYFPMLGIAVVSSGTDQLEDFRQRCAGHHLPAAVVPELVYRILPEASAAPGQSSFADTADYTWGLQAVGASLSNYTGKGINVAVLDTGFDSAHPDFAGRTVSARSFVEGEDASDGHGHGTHCIGTACGPRDPQQGPGYGVASEANIFAGKVLGTDGSGSDSTILAGINWALENKCEVISMSLGADVKTVHPPYVTAGRRALELGSLIVAAAGNNAQRSAGNPGFVGAPANSPYIMAVAAVDSALAIADFSAQALDTEGGNVDIAGPGVDIYSAWPGEQRYNTISGTSMATPHVAGVAALLAESTGLRAQELWDKLLSTSRDIPLPAEDAGAGLAQAPAGAEGQ</sequence>
<comment type="similarity">
    <text evidence="1 5 6">Belongs to the peptidase S8 family.</text>
</comment>
<keyword evidence="4 5" id="KW-0720">Serine protease</keyword>
<dbReference type="Pfam" id="PF00082">
    <property type="entry name" value="Peptidase_S8"/>
    <property type="match status" value="1"/>
</dbReference>
<keyword evidence="3 5" id="KW-0378">Hydrolase</keyword>
<evidence type="ECO:0000256" key="4">
    <source>
        <dbReference type="ARBA" id="ARBA00022825"/>
    </source>
</evidence>
<dbReference type="PRINTS" id="PR00723">
    <property type="entry name" value="SUBTILISIN"/>
</dbReference>
<evidence type="ECO:0000259" key="7">
    <source>
        <dbReference type="Pfam" id="PF00082"/>
    </source>
</evidence>
<evidence type="ECO:0000313" key="9">
    <source>
        <dbReference type="Proteomes" id="UP000229263"/>
    </source>
</evidence>
<feature type="active site" description="Charge relay system" evidence="5">
    <location>
        <position position="171"/>
    </location>
</feature>
<dbReference type="InterPro" id="IPR036852">
    <property type="entry name" value="Peptidase_S8/S53_dom_sf"/>
</dbReference>
<keyword evidence="2 5" id="KW-0645">Protease</keyword>
<accession>A0ABX4MYZ4</accession>
<evidence type="ECO:0000256" key="5">
    <source>
        <dbReference type="PROSITE-ProRule" id="PRU01240"/>
    </source>
</evidence>
<dbReference type="InterPro" id="IPR023827">
    <property type="entry name" value="Peptidase_S8_Asp-AS"/>
</dbReference>
<evidence type="ECO:0000313" key="8">
    <source>
        <dbReference type="EMBL" id="PJJ44816.1"/>
    </source>
</evidence>
<name>A0ABX4MYZ4_9MICC</name>
<dbReference type="PROSITE" id="PS00136">
    <property type="entry name" value="SUBTILASE_ASP"/>
    <property type="match status" value="1"/>
</dbReference>
<feature type="active site" description="Charge relay system" evidence="5">
    <location>
        <position position="139"/>
    </location>
</feature>
<dbReference type="PROSITE" id="PS51892">
    <property type="entry name" value="SUBTILASE"/>
    <property type="match status" value="1"/>
</dbReference>
<evidence type="ECO:0000256" key="2">
    <source>
        <dbReference type="ARBA" id="ARBA00022670"/>
    </source>
</evidence>
<comment type="caution">
    <text evidence="8">The sequence shown here is derived from an EMBL/GenBank/DDBJ whole genome shotgun (WGS) entry which is preliminary data.</text>
</comment>
<dbReference type="InterPro" id="IPR050131">
    <property type="entry name" value="Peptidase_S8_subtilisin-like"/>
</dbReference>
<dbReference type="InterPro" id="IPR015500">
    <property type="entry name" value="Peptidase_S8_subtilisin-rel"/>
</dbReference>
<organism evidence="8 9">
    <name type="scientific">Glutamicibacter mysorens</name>
    <dbReference type="NCBI Taxonomy" id="257984"/>
    <lineage>
        <taxon>Bacteria</taxon>
        <taxon>Bacillati</taxon>
        <taxon>Actinomycetota</taxon>
        <taxon>Actinomycetes</taxon>
        <taxon>Micrococcales</taxon>
        <taxon>Micrococcaceae</taxon>
        <taxon>Glutamicibacter</taxon>
    </lineage>
</organism>
<dbReference type="SUPFAM" id="SSF52743">
    <property type="entry name" value="Subtilisin-like"/>
    <property type="match status" value="1"/>
</dbReference>
<keyword evidence="9" id="KW-1185">Reference proteome</keyword>
<evidence type="ECO:0000256" key="1">
    <source>
        <dbReference type="ARBA" id="ARBA00011073"/>
    </source>
</evidence>
<dbReference type="PROSITE" id="PS00138">
    <property type="entry name" value="SUBTILASE_SER"/>
    <property type="match status" value="1"/>
</dbReference>
<dbReference type="RefSeq" id="WP_066141452.1">
    <property type="nucleotide sequence ID" value="NZ_PGEY01000001.1"/>
</dbReference>